<dbReference type="OrthoDB" id="468366at2"/>
<dbReference type="HOGENOM" id="CLU_184587_0_0_3"/>
<dbReference type="AlphaFoldDB" id="B7KF22"/>
<evidence type="ECO:0000313" key="2">
    <source>
        <dbReference type="Proteomes" id="UP000002384"/>
    </source>
</evidence>
<name>B7KF22_GLOC7</name>
<dbReference type="Proteomes" id="UP000002384">
    <property type="component" value="Chromosome"/>
</dbReference>
<protein>
    <submittedName>
        <fullName evidence="1">Uncharacterized protein</fullName>
    </submittedName>
</protein>
<proteinExistence type="predicted"/>
<organism evidence="1 2">
    <name type="scientific">Gloeothece citriformis (strain PCC 7424)</name>
    <name type="common">Cyanothece sp. (strain PCC 7424)</name>
    <dbReference type="NCBI Taxonomy" id="65393"/>
    <lineage>
        <taxon>Bacteria</taxon>
        <taxon>Bacillati</taxon>
        <taxon>Cyanobacteriota</taxon>
        <taxon>Cyanophyceae</taxon>
        <taxon>Oscillatoriophycideae</taxon>
        <taxon>Chroococcales</taxon>
        <taxon>Aphanothecaceae</taxon>
        <taxon>Gloeothece</taxon>
        <taxon>Gloeothece citriformis</taxon>
    </lineage>
</organism>
<dbReference type="EMBL" id="CP001291">
    <property type="protein sequence ID" value="ACK70478.1"/>
    <property type="molecule type" value="Genomic_DNA"/>
</dbReference>
<accession>B7KF22</accession>
<keyword evidence="2" id="KW-1185">Reference proteome</keyword>
<reference evidence="2" key="1">
    <citation type="journal article" date="2011" name="MBio">
        <title>Novel metabolic attributes of the genus Cyanothece, comprising a group of unicellular nitrogen-fixing Cyanobacteria.</title>
        <authorList>
            <person name="Bandyopadhyay A."/>
            <person name="Elvitigala T."/>
            <person name="Welsh E."/>
            <person name="Stockel J."/>
            <person name="Liberton M."/>
            <person name="Min H."/>
            <person name="Sherman L.A."/>
            <person name="Pakrasi H.B."/>
        </authorList>
    </citation>
    <scope>NUCLEOTIDE SEQUENCE [LARGE SCALE GENOMIC DNA]</scope>
    <source>
        <strain evidence="2">PCC 7424</strain>
    </source>
</reference>
<sequence length="75" mass="8891">MKIKFLPSKTFFSLAILFTLIFIAWGDQIFPKPISDYSRNTRNKLEQRILGIFSNTKSIRNKREEQLKEIDQKAQ</sequence>
<dbReference type="KEGG" id="cyc:PCC7424_2050"/>
<evidence type="ECO:0000313" key="1">
    <source>
        <dbReference type="EMBL" id="ACK70478.1"/>
    </source>
</evidence>
<dbReference type="RefSeq" id="WP_015954084.1">
    <property type="nucleotide sequence ID" value="NC_011729.1"/>
</dbReference>
<gene>
    <name evidence="1" type="ordered locus">PCC7424_2050</name>
</gene>